<protein>
    <submittedName>
        <fullName evidence="2">SDR family oxidoreductase</fullName>
    </submittedName>
</protein>
<organism evidence="2 3">
    <name type="scientific">Thalassotalea euphylliae</name>
    <dbReference type="NCBI Taxonomy" id="1655234"/>
    <lineage>
        <taxon>Bacteria</taxon>
        <taxon>Pseudomonadati</taxon>
        <taxon>Pseudomonadota</taxon>
        <taxon>Gammaproteobacteria</taxon>
        <taxon>Alteromonadales</taxon>
        <taxon>Colwelliaceae</taxon>
        <taxon>Thalassotalea</taxon>
    </lineage>
</organism>
<name>A0A3E0TZV1_9GAMM</name>
<dbReference type="InterPro" id="IPR036291">
    <property type="entry name" value="NAD(P)-bd_dom_sf"/>
</dbReference>
<dbReference type="SUPFAM" id="SSF51735">
    <property type="entry name" value="NAD(P)-binding Rossmann-fold domains"/>
    <property type="match status" value="1"/>
</dbReference>
<dbReference type="Gene3D" id="3.40.50.720">
    <property type="entry name" value="NAD(P)-binding Rossmann-like Domain"/>
    <property type="match status" value="1"/>
</dbReference>
<dbReference type="AlphaFoldDB" id="A0A3E0TZV1"/>
<dbReference type="Proteomes" id="UP000256899">
    <property type="component" value="Unassembled WGS sequence"/>
</dbReference>
<dbReference type="Pfam" id="PF01370">
    <property type="entry name" value="Epimerase"/>
    <property type="match status" value="1"/>
</dbReference>
<evidence type="ECO:0000313" key="3">
    <source>
        <dbReference type="Proteomes" id="UP000256899"/>
    </source>
</evidence>
<sequence>MVCIRRFKIVRVLVLGGAGYVGSCLVEKLLESKECSYVGVYDNFSTGSKHKISELRAKFSKKLVVFSADILDSYNLTKAMNQFETVIHLASCTRTTFNDDVPHLYEQINHWGTSSIVDSVLESSSIKKLFFLSSVAVYGTGNKMFDSRSPTESHNNYGRSKVKAEKQLERLSGKVDFHIARSGTIFGLRPSAKFNSFVNTVLFDSICNLKLNIFGSGEQKRPVVHVDLIVEHIIGFIFSGETEKCVNLVQYNLSINELVGLLMELFPELEYSRVSQDMECRTLSVLGDPRYVLRDIELVKRLLEQEVNVYS</sequence>
<evidence type="ECO:0000259" key="1">
    <source>
        <dbReference type="Pfam" id="PF01370"/>
    </source>
</evidence>
<dbReference type="InterPro" id="IPR050177">
    <property type="entry name" value="Lipid_A_modif_metabolic_enz"/>
</dbReference>
<dbReference type="PANTHER" id="PTHR43245:SF23">
    <property type="entry name" value="NAD(P)-BINDING DOMAIN-CONTAINING PROTEIN"/>
    <property type="match status" value="1"/>
</dbReference>
<keyword evidence="3" id="KW-1185">Reference proteome</keyword>
<dbReference type="EMBL" id="QUOT01000001">
    <property type="protein sequence ID" value="REL30196.1"/>
    <property type="molecule type" value="Genomic_DNA"/>
</dbReference>
<proteinExistence type="predicted"/>
<evidence type="ECO:0000313" key="2">
    <source>
        <dbReference type="EMBL" id="REL30196.1"/>
    </source>
</evidence>
<dbReference type="CDD" id="cd08946">
    <property type="entry name" value="SDR_e"/>
    <property type="match status" value="1"/>
</dbReference>
<dbReference type="PANTHER" id="PTHR43245">
    <property type="entry name" value="BIFUNCTIONAL POLYMYXIN RESISTANCE PROTEIN ARNA"/>
    <property type="match status" value="1"/>
</dbReference>
<feature type="domain" description="NAD-dependent epimerase/dehydratase" evidence="1">
    <location>
        <begin position="12"/>
        <end position="233"/>
    </location>
</feature>
<gene>
    <name evidence="2" type="ORF">DXX94_05470</name>
</gene>
<comment type="caution">
    <text evidence="2">The sequence shown here is derived from an EMBL/GenBank/DDBJ whole genome shotgun (WGS) entry which is preliminary data.</text>
</comment>
<reference evidence="3" key="1">
    <citation type="submission" date="2018-08" db="EMBL/GenBank/DDBJ databases">
        <title>Thalassotalea euphylliae genome.</title>
        <authorList>
            <person name="Summers S."/>
            <person name="Rice S.A."/>
            <person name="Freckelton M.L."/>
            <person name="Nedved B.T."/>
            <person name="Hadfield M.G."/>
        </authorList>
    </citation>
    <scope>NUCLEOTIDE SEQUENCE [LARGE SCALE GENOMIC DNA]</scope>
    <source>
        <strain evidence="3">H3</strain>
    </source>
</reference>
<accession>A0A3E0TZV1</accession>
<dbReference type="InterPro" id="IPR001509">
    <property type="entry name" value="Epimerase_deHydtase"/>
</dbReference>